<evidence type="ECO:0000256" key="4">
    <source>
        <dbReference type="ARBA" id="ARBA00022833"/>
    </source>
</evidence>
<dbReference type="Pfam" id="PF05699">
    <property type="entry name" value="Dimer_Tnp_hAT"/>
    <property type="match status" value="1"/>
</dbReference>
<dbReference type="OrthoDB" id="3935139at2759"/>
<dbReference type="InterPro" id="IPR052035">
    <property type="entry name" value="ZnF_BED_domain_contain"/>
</dbReference>
<feature type="domain" description="HAT C-terminal dimerisation" evidence="6">
    <location>
        <begin position="84"/>
        <end position="155"/>
    </location>
</feature>
<evidence type="ECO:0000256" key="2">
    <source>
        <dbReference type="ARBA" id="ARBA00022723"/>
    </source>
</evidence>
<evidence type="ECO:0000256" key="1">
    <source>
        <dbReference type="ARBA" id="ARBA00004123"/>
    </source>
</evidence>
<keyword evidence="5" id="KW-0539">Nucleus</keyword>
<keyword evidence="3" id="KW-0863">Zinc-finger</keyword>
<dbReference type="EMBL" id="KV745681">
    <property type="protein sequence ID" value="OCK73701.1"/>
    <property type="molecule type" value="Genomic_DNA"/>
</dbReference>
<gene>
    <name evidence="7" type="ORF">K432DRAFT_472614</name>
</gene>
<dbReference type="InterPro" id="IPR008906">
    <property type="entry name" value="HATC_C_dom"/>
</dbReference>
<keyword evidence="4" id="KW-0862">Zinc</keyword>
<evidence type="ECO:0000256" key="5">
    <source>
        <dbReference type="ARBA" id="ARBA00023242"/>
    </source>
</evidence>
<keyword evidence="2" id="KW-0479">Metal-binding</keyword>
<dbReference type="AlphaFoldDB" id="A0A8E2DXV6"/>
<evidence type="ECO:0000313" key="8">
    <source>
        <dbReference type="Proteomes" id="UP000250266"/>
    </source>
</evidence>
<accession>A0A8E2DXV6</accession>
<dbReference type="SUPFAM" id="SSF53098">
    <property type="entry name" value="Ribonuclease H-like"/>
    <property type="match status" value="1"/>
</dbReference>
<protein>
    <recommendedName>
        <fullName evidence="6">HAT C-terminal dimerisation domain-containing protein</fullName>
    </recommendedName>
</protein>
<dbReference type="Proteomes" id="UP000250266">
    <property type="component" value="Unassembled WGS sequence"/>
</dbReference>
<dbReference type="InterPro" id="IPR012337">
    <property type="entry name" value="RNaseH-like_sf"/>
</dbReference>
<organism evidence="7 8">
    <name type="scientific">Lepidopterella palustris CBS 459.81</name>
    <dbReference type="NCBI Taxonomy" id="1314670"/>
    <lineage>
        <taxon>Eukaryota</taxon>
        <taxon>Fungi</taxon>
        <taxon>Dikarya</taxon>
        <taxon>Ascomycota</taxon>
        <taxon>Pezizomycotina</taxon>
        <taxon>Dothideomycetes</taxon>
        <taxon>Pleosporomycetidae</taxon>
        <taxon>Mytilinidiales</taxon>
        <taxon>Argynnaceae</taxon>
        <taxon>Lepidopterella</taxon>
    </lineage>
</organism>
<keyword evidence="8" id="KW-1185">Reference proteome</keyword>
<dbReference type="GO" id="GO:0046983">
    <property type="term" value="F:protein dimerization activity"/>
    <property type="evidence" value="ECO:0007669"/>
    <property type="project" value="InterPro"/>
</dbReference>
<sequence length="156" mass="18040">MDALLLHYERNKHLAAIRGAQQIWEEEYNKGQIENEAQQPADVPTSQEEDQSLFDQLMQLIQIEVADSTEDDSFDTFISGPPIRIDCAPLQWWCRTEQPQQYPQLSTMAIDILSIPPQSAEPERSFSGSRRTMSWDRLRLTPDSLQMVECTGNWLR</sequence>
<reference evidence="7 8" key="1">
    <citation type="journal article" date="2016" name="Nat. Commun.">
        <title>Ectomycorrhizal ecology is imprinted in the genome of the dominant symbiotic fungus Cenococcum geophilum.</title>
        <authorList>
            <consortium name="DOE Joint Genome Institute"/>
            <person name="Peter M."/>
            <person name="Kohler A."/>
            <person name="Ohm R.A."/>
            <person name="Kuo A."/>
            <person name="Krutzmann J."/>
            <person name="Morin E."/>
            <person name="Arend M."/>
            <person name="Barry K.W."/>
            <person name="Binder M."/>
            <person name="Choi C."/>
            <person name="Clum A."/>
            <person name="Copeland A."/>
            <person name="Grisel N."/>
            <person name="Haridas S."/>
            <person name="Kipfer T."/>
            <person name="LaButti K."/>
            <person name="Lindquist E."/>
            <person name="Lipzen A."/>
            <person name="Maire R."/>
            <person name="Meier B."/>
            <person name="Mihaltcheva S."/>
            <person name="Molinier V."/>
            <person name="Murat C."/>
            <person name="Poggeler S."/>
            <person name="Quandt C.A."/>
            <person name="Sperisen C."/>
            <person name="Tritt A."/>
            <person name="Tisserant E."/>
            <person name="Crous P.W."/>
            <person name="Henrissat B."/>
            <person name="Nehls U."/>
            <person name="Egli S."/>
            <person name="Spatafora J.W."/>
            <person name="Grigoriev I.V."/>
            <person name="Martin F.M."/>
        </authorList>
    </citation>
    <scope>NUCLEOTIDE SEQUENCE [LARGE SCALE GENOMIC DNA]</scope>
    <source>
        <strain evidence="7 8">CBS 459.81</strain>
    </source>
</reference>
<dbReference type="GO" id="GO:0008270">
    <property type="term" value="F:zinc ion binding"/>
    <property type="evidence" value="ECO:0007669"/>
    <property type="project" value="UniProtKB-KW"/>
</dbReference>
<dbReference type="PANTHER" id="PTHR46481">
    <property type="entry name" value="ZINC FINGER BED DOMAIN-CONTAINING PROTEIN 4"/>
    <property type="match status" value="1"/>
</dbReference>
<name>A0A8E2DXV6_9PEZI</name>
<dbReference type="GO" id="GO:0005634">
    <property type="term" value="C:nucleus"/>
    <property type="evidence" value="ECO:0007669"/>
    <property type="project" value="UniProtKB-SubCell"/>
</dbReference>
<evidence type="ECO:0000313" key="7">
    <source>
        <dbReference type="EMBL" id="OCK73701.1"/>
    </source>
</evidence>
<comment type="subcellular location">
    <subcellularLocation>
        <location evidence="1">Nucleus</location>
    </subcellularLocation>
</comment>
<dbReference type="PANTHER" id="PTHR46481:SF10">
    <property type="entry name" value="ZINC FINGER BED DOMAIN-CONTAINING PROTEIN 39"/>
    <property type="match status" value="1"/>
</dbReference>
<proteinExistence type="predicted"/>
<evidence type="ECO:0000259" key="6">
    <source>
        <dbReference type="Pfam" id="PF05699"/>
    </source>
</evidence>
<evidence type="ECO:0000256" key="3">
    <source>
        <dbReference type="ARBA" id="ARBA00022771"/>
    </source>
</evidence>